<evidence type="ECO:0000256" key="1">
    <source>
        <dbReference type="SAM" id="MobiDB-lite"/>
    </source>
</evidence>
<evidence type="ECO:0000313" key="3">
    <source>
        <dbReference type="Proteomes" id="UP000324222"/>
    </source>
</evidence>
<dbReference type="AlphaFoldDB" id="A0A5B7K3L0"/>
<organism evidence="2 3">
    <name type="scientific">Portunus trituberculatus</name>
    <name type="common">Swimming crab</name>
    <name type="synonym">Neptunus trituberculatus</name>
    <dbReference type="NCBI Taxonomy" id="210409"/>
    <lineage>
        <taxon>Eukaryota</taxon>
        <taxon>Metazoa</taxon>
        <taxon>Ecdysozoa</taxon>
        <taxon>Arthropoda</taxon>
        <taxon>Crustacea</taxon>
        <taxon>Multicrustacea</taxon>
        <taxon>Malacostraca</taxon>
        <taxon>Eumalacostraca</taxon>
        <taxon>Eucarida</taxon>
        <taxon>Decapoda</taxon>
        <taxon>Pleocyemata</taxon>
        <taxon>Brachyura</taxon>
        <taxon>Eubrachyura</taxon>
        <taxon>Portunoidea</taxon>
        <taxon>Portunidae</taxon>
        <taxon>Portuninae</taxon>
        <taxon>Portunus</taxon>
    </lineage>
</organism>
<keyword evidence="3" id="KW-1185">Reference proteome</keyword>
<gene>
    <name evidence="2" type="ORF">E2C01_095204</name>
</gene>
<reference evidence="2 3" key="1">
    <citation type="submission" date="2019-05" db="EMBL/GenBank/DDBJ databases">
        <title>Another draft genome of Portunus trituberculatus and its Hox gene families provides insights of decapod evolution.</title>
        <authorList>
            <person name="Jeong J.-H."/>
            <person name="Song I."/>
            <person name="Kim S."/>
            <person name="Choi T."/>
            <person name="Kim D."/>
            <person name="Ryu S."/>
            <person name="Kim W."/>
        </authorList>
    </citation>
    <scope>NUCLEOTIDE SEQUENCE [LARGE SCALE GENOMIC DNA]</scope>
    <source>
        <tissue evidence="2">Muscle</tissue>
    </source>
</reference>
<accession>A0A5B7K3L0</accession>
<proteinExistence type="predicted"/>
<dbReference type="EMBL" id="VSRR010119787">
    <property type="protein sequence ID" value="MPC99768.1"/>
    <property type="molecule type" value="Genomic_DNA"/>
</dbReference>
<protein>
    <submittedName>
        <fullName evidence="2">Uncharacterized protein</fullName>
    </submittedName>
</protein>
<feature type="region of interest" description="Disordered" evidence="1">
    <location>
        <begin position="1"/>
        <end position="22"/>
    </location>
</feature>
<dbReference type="Proteomes" id="UP000324222">
    <property type="component" value="Unassembled WGS sequence"/>
</dbReference>
<name>A0A5B7K3L0_PORTR</name>
<comment type="caution">
    <text evidence="2">The sequence shown here is derived from an EMBL/GenBank/DDBJ whole genome shotgun (WGS) entry which is preliminary data.</text>
</comment>
<evidence type="ECO:0000313" key="2">
    <source>
        <dbReference type="EMBL" id="MPC99768.1"/>
    </source>
</evidence>
<sequence length="87" mass="9217">MALAGPRIPLSWATTDAASPTPYLLPVPHSNLTPHRRLPPELHFPVSCLNSPSSQLLLSYVSAFHSDLCSAPPCSTSPPHSHPGATN</sequence>